<dbReference type="eggNOG" id="KOG4297">
    <property type="taxonomic scope" value="Eukaryota"/>
</dbReference>
<evidence type="ECO:0000313" key="1">
    <source>
        <dbReference type="Proteomes" id="UP000095282"/>
    </source>
</evidence>
<name>A0A1I7TYG2_9PELO</name>
<dbReference type="Proteomes" id="UP000095282">
    <property type="component" value="Unplaced"/>
</dbReference>
<dbReference type="STRING" id="1561998.A0A1I7TYG2"/>
<dbReference type="InterPro" id="IPR016187">
    <property type="entry name" value="CTDL_fold"/>
</dbReference>
<dbReference type="AlphaFoldDB" id="A0A1I7TYG2"/>
<protein>
    <submittedName>
        <fullName evidence="2">C-type lectin domain-containing protein</fullName>
    </submittedName>
</protein>
<dbReference type="WBParaSite" id="Csp11.Scaffold629.g13051.t1">
    <property type="protein sequence ID" value="Csp11.Scaffold629.g13051.t1"/>
    <property type="gene ID" value="Csp11.Scaffold629.g13051"/>
</dbReference>
<evidence type="ECO:0000313" key="2">
    <source>
        <dbReference type="WBParaSite" id="Csp11.Scaffold629.g13051.t1"/>
    </source>
</evidence>
<proteinExistence type="predicted"/>
<accession>A0A1I7TYG2</accession>
<sequence length="161" mass="18336">MPGRLESIQETQWIMMYFNLTAPMDRSAANSSCKESKAIISGLETPGDINFVKYNTRKFLKAYFDPNTDLKGWTVWVDGERLDANSNEFTFSDPYFTKKKYDYCATQYSGVDHVPRYNCLLLMVPKNENDPRFGFVDDTDCNDVVSYKLVTKGVVCGKAAV</sequence>
<keyword evidence="1" id="KW-1185">Reference proteome</keyword>
<reference evidence="2" key="1">
    <citation type="submission" date="2016-11" db="UniProtKB">
        <authorList>
            <consortium name="WormBaseParasite"/>
        </authorList>
    </citation>
    <scope>IDENTIFICATION</scope>
</reference>
<dbReference type="SUPFAM" id="SSF56436">
    <property type="entry name" value="C-type lectin-like"/>
    <property type="match status" value="1"/>
</dbReference>
<organism evidence="1 2">
    <name type="scientific">Caenorhabditis tropicalis</name>
    <dbReference type="NCBI Taxonomy" id="1561998"/>
    <lineage>
        <taxon>Eukaryota</taxon>
        <taxon>Metazoa</taxon>
        <taxon>Ecdysozoa</taxon>
        <taxon>Nematoda</taxon>
        <taxon>Chromadorea</taxon>
        <taxon>Rhabditida</taxon>
        <taxon>Rhabditina</taxon>
        <taxon>Rhabditomorpha</taxon>
        <taxon>Rhabditoidea</taxon>
        <taxon>Rhabditidae</taxon>
        <taxon>Peloderinae</taxon>
        <taxon>Caenorhabditis</taxon>
    </lineage>
</organism>